<evidence type="ECO:0000256" key="4">
    <source>
        <dbReference type="ARBA" id="ARBA00047846"/>
    </source>
</evidence>
<dbReference type="NCBIfam" id="TIGR00121">
    <property type="entry name" value="birA_ligase"/>
    <property type="match status" value="1"/>
</dbReference>
<protein>
    <recommendedName>
        <fullName evidence="3">biotin--[biotin carboxyl-carrier protein] ligase</fullName>
        <ecNumber evidence="3">6.3.4.15</ecNumber>
    </recommendedName>
</protein>
<proteinExistence type="predicted"/>
<evidence type="ECO:0000256" key="2">
    <source>
        <dbReference type="ARBA" id="ARBA00023267"/>
    </source>
</evidence>
<sequence>MARHVLDEVDSTNSEAARLAPSLSQPTWIMARRQTSARGRRGRVWVSPEGNFAATLVMRPAGDPAQSALRSFVAALALADALALVMGPGAVLSLKWPNDVLLNGGKVAGILLESTGAGAGVTHLAIGIGVNLVAAPPIEAVEPGALPPVSVLGETGLRIAPEEFLTYLAAAFARWESQFSTFGFAPIRNAWLSRAARLGQPVTARTMTETIEGTFDTLGEDGALILATPQGRRAIPAADVFF</sequence>
<dbReference type="InterPro" id="IPR003142">
    <property type="entry name" value="BPL_C"/>
</dbReference>
<dbReference type="EC" id="6.3.4.15" evidence="3"/>
<evidence type="ECO:0000313" key="7">
    <source>
        <dbReference type="Proteomes" id="UP001652542"/>
    </source>
</evidence>
<dbReference type="InterPro" id="IPR004408">
    <property type="entry name" value="Biotin_CoA_COase_ligase"/>
</dbReference>
<dbReference type="EMBL" id="JAOWKY010000004">
    <property type="protein sequence ID" value="MCV2869801.1"/>
    <property type="molecule type" value="Genomic_DNA"/>
</dbReference>
<accession>A0ABT2ZFB5</accession>
<dbReference type="GO" id="GO:0004077">
    <property type="term" value="F:biotin--[biotin carboxyl-carrier protein] ligase activity"/>
    <property type="evidence" value="ECO:0007669"/>
    <property type="project" value="UniProtKB-EC"/>
</dbReference>
<dbReference type="Gene3D" id="2.30.30.100">
    <property type="match status" value="1"/>
</dbReference>
<keyword evidence="1 6" id="KW-0436">Ligase</keyword>
<dbReference type="SUPFAM" id="SSF55681">
    <property type="entry name" value="Class II aaRS and biotin synthetases"/>
    <property type="match status" value="1"/>
</dbReference>
<dbReference type="CDD" id="cd16442">
    <property type="entry name" value="BPL"/>
    <property type="match status" value="1"/>
</dbReference>
<evidence type="ECO:0000256" key="3">
    <source>
        <dbReference type="ARBA" id="ARBA00024227"/>
    </source>
</evidence>
<dbReference type="Pfam" id="PF03099">
    <property type="entry name" value="BPL_LplA_LipB"/>
    <property type="match status" value="1"/>
</dbReference>
<evidence type="ECO:0000313" key="6">
    <source>
        <dbReference type="EMBL" id="MCV2869801.1"/>
    </source>
</evidence>
<dbReference type="Gene3D" id="3.30.930.10">
    <property type="entry name" value="Bira Bifunctional Protein, Domain 2"/>
    <property type="match status" value="1"/>
</dbReference>
<organism evidence="6 7">
    <name type="scientific">Albidovulum marisflavi</name>
    <dbReference type="NCBI Taxonomy" id="2984159"/>
    <lineage>
        <taxon>Bacteria</taxon>
        <taxon>Pseudomonadati</taxon>
        <taxon>Pseudomonadota</taxon>
        <taxon>Alphaproteobacteria</taxon>
        <taxon>Rhodobacterales</taxon>
        <taxon>Paracoccaceae</taxon>
        <taxon>Albidovulum</taxon>
    </lineage>
</organism>
<dbReference type="PANTHER" id="PTHR12835">
    <property type="entry name" value="BIOTIN PROTEIN LIGASE"/>
    <property type="match status" value="1"/>
</dbReference>
<reference evidence="6 7" key="1">
    <citation type="submission" date="2022-10" db="EMBL/GenBank/DDBJ databases">
        <title>Defluviimonas sp. nov., isolated from ocean surface water.</title>
        <authorList>
            <person name="He W."/>
            <person name="Wang L."/>
            <person name="Zhang D.-F."/>
        </authorList>
    </citation>
    <scope>NUCLEOTIDE SEQUENCE [LARGE SCALE GENOMIC DNA]</scope>
    <source>
        <strain evidence="6 7">WL0002</strain>
    </source>
</reference>
<dbReference type="Proteomes" id="UP001652542">
    <property type="component" value="Unassembled WGS sequence"/>
</dbReference>
<dbReference type="InterPro" id="IPR004143">
    <property type="entry name" value="BPL_LPL_catalytic"/>
</dbReference>
<dbReference type="PANTHER" id="PTHR12835:SF5">
    <property type="entry name" value="BIOTIN--PROTEIN LIGASE"/>
    <property type="match status" value="1"/>
</dbReference>
<comment type="catalytic activity">
    <reaction evidence="4">
        <text>biotin + L-lysyl-[protein] + ATP = N(6)-biotinyl-L-lysyl-[protein] + AMP + diphosphate + H(+)</text>
        <dbReference type="Rhea" id="RHEA:11756"/>
        <dbReference type="Rhea" id="RHEA-COMP:9752"/>
        <dbReference type="Rhea" id="RHEA-COMP:10505"/>
        <dbReference type="ChEBI" id="CHEBI:15378"/>
        <dbReference type="ChEBI" id="CHEBI:29969"/>
        <dbReference type="ChEBI" id="CHEBI:30616"/>
        <dbReference type="ChEBI" id="CHEBI:33019"/>
        <dbReference type="ChEBI" id="CHEBI:57586"/>
        <dbReference type="ChEBI" id="CHEBI:83144"/>
        <dbReference type="ChEBI" id="CHEBI:456215"/>
        <dbReference type="EC" id="6.3.4.15"/>
    </reaction>
</comment>
<evidence type="ECO:0000256" key="1">
    <source>
        <dbReference type="ARBA" id="ARBA00022598"/>
    </source>
</evidence>
<dbReference type="RefSeq" id="WP_263735478.1">
    <property type="nucleotide sequence ID" value="NZ_JAOWKY010000004.1"/>
</dbReference>
<gene>
    <name evidence="6" type="ORF">OEW28_14290</name>
</gene>
<name>A0ABT2ZFB5_9RHOB</name>
<dbReference type="InterPro" id="IPR045864">
    <property type="entry name" value="aa-tRNA-synth_II/BPL/LPL"/>
</dbReference>
<comment type="caution">
    <text evidence="6">The sequence shown here is derived from an EMBL/GenBank/DDBJ whole genome shotgun (WGS) entry which is preliminary data.</text>
</comment>
<dbReference type="Pfam" id="PF02237">
    <property type="entry name" value="BPL_C"/>
    <property type="match status" value="1"/>
</dbReference>
<evidence type="ECO:0000259" key="5">
    <source>
        <dbReference type="PROSITE" id="PS51733"/>
    </source>
</evidence>
<dbReference type="PROSITE" id="PS51733">
    <property type="entry name" value="BPL_LPL_CATALYTIC"/>
    <property type="match status" value="1"/>
</dbReference>
<keyword evidence="2" id="KW-0092">Biotin</keyword>
<keyword evidence="7" id="KW-1185">Reference proteome</keyword>
<feature type="domain" description="BPL/LPL catalytic" evidence="5">
    <location>
        <begin position="1"/>
        <end position="180"/>
    </location>
</feature>